<dbReference type="EMBL" id="LQOG01000023">
    <property type="protein sequence ID" value="KXT60561.1"/>
    <property type="molecule type" value="Genomic_DNA"/>
</dbReference>
<evidence type="ECO:0000313" key="10">
    <source>
        <dbReference type="Proteomes" id="UP000280648"/>
    </source>
</evidence>
<reference evidence="7 12" key="3">
    <citation type="submission" date="2019-05" db="EMBL/GenBank/DDBJ databases">
        <authorList>
            <consortium name="Pathogen Informatics"/>
        </authorList>
    </citation>
    <scope>NUCLEOTIDE SEQUENCE [LARGE SCALE GENOMIC DNA]</scope>
    <source>
        <strain evidence="7 12">NCTC10232</strain>
    </source>
</reference>
<reference evidence="3 8" key="1">
    <citation type="submission" date="2016-01" db="EMBL/GenBank/DDBJ databases">
        <title>Highly variable Streptococcus oralis are common among viridans streptococci isolated from primates.</title>
        <authorList>
            <person name="Denapaite D."/>
            <person name="Rieger M."/>
            <person name="Koendgen S."/>
            <person name="Brueckner R."/>
            <person name="Ochigava I."/>
            <person name="Kappeler P."/>
            <person name="Maetz-Rensing K."/>
            <person name="Leendertz F."/>
            <person name="Hakenbeck R."/>
        </authorList>
    </citation>
    <scope>NUCLEOTIDE SEQUENCE [LARGE SCALE GENOMIC DNA]</scope>
    <source>
        <strain evidence="3 8">DD05</strain>
    </source>
</reference>
<feature type="compositionally biased region" description="Low complexity" evidence="1">
    <location>
        <begin position="23"/>
        <end position="53"/>
    </location>
</feature>
<dbReference type="Proteomes" id="UP000280648">
    <property type="component" value="Unassembled WGS sequence"/>
</dbReference>
<evidence type="ECO:0000313" key="9">
    <source>
        <dbReference type="Proteomes" id="UP000279863"/>
    </source>
</evidence>
<feature type="chain" id="PRO_5038211988" description="Lipoprotein" evidence="2">
    <location>
        <begin position="19"/>
        <end position="174"/>
    </location>
</feature>
<feature type="region of interest" description="Disordered" evidence="1">
    <location>
        <begin position="23"/>
        <end position="56"/>
    </location>
</feature>
<evidence type="ECO:0000313" key="12">
    <source>
        <dbReference type="Proteomes" id="UP000388056"/>
    </source>
</evidence>
<protein>
    <recommendedName>
        <fullName evidence="13">Lipoprotein</fullName>
    </recommendedName>
</protein>
<sequence>MKKIITASMALLSVVVLAACSGKTTSDSSTKTSSSVEQTSSSETSSTTSSSKTENNEVVLITDEEIDNAKTVGDVKKVFGKLVDNYKKHAVEIGEKIPESGKEAYNAQVEPALKSMETVRESFNESLSSIGSDDTVVPEQTRTLFVQQLKTGRDTMKKALEAAYKAIAPYTSGQ</sequence>
<name>A0A139MA82_STROR</name>
<evidence type="ECO:0000313" key="8">
    <source>
        <dbReference type="Proteomes" id="UP000070541"/>
    </source>
</evidence>
<dbReference type="Proteomes" id="UP000281558">
    <property type="component" value="Unassembled WGS sequence"/>
</dbReference>
<evidence type="ECO:0000313" key="6">
    <source>
        <dbReference type="EMBL" id="RSK09555.1"/>
    </source>
</evidence>
<proteinExistence type="predicted"/>
<dbReference type="PATRIC" id="fig|1303.76.peg.964"/>
<dbReference type="EMBL" id="RJPK01000003">
    <property type="protein sequence ID" value="RSJ70259.1"/>
    <property type="molecule type" value="Genomic_DNA"/>
</dbReference>
<feature type="signal peptide" evidence="2">
    <location>
        <begin position="1"/>
        <end position="18"/>
    </location>
</feature>
<dbReference type="EMBL" id="CABEIU010000002">
    <property type="protein sequence ID" value="VTT04507.1"/>
    <property type="molecule type" value="Genomic_DNA"/>
</dbReference>
<accession>A0A139MA82</accession>
<evidence type="ECO:0008006" key="13">
    <source>
        <dbReference type="Google" id="ProtNLM"/>
    </source>
</evidence>
<keyword evidence="2" id="KW-0732">Signal</keyword>
<dbReference type="EMBL" id="RJPI01000002">
    <property type="protein sequence ID" value="RSJ65791.1"/>
    <property type="molecule type" value="Genomic_DNA"/>
</dbReference>
<dbReference type="Proteomes" id="UP000070541">
    <property type="component" value="Unassembled WGS sequence"/>
</dbReference>
<evidence type="ECO:0000313" key="11">
    <source>
        <dbReference type="Proteomes" id="UP000281558"/>
    </source>
</evidence>
<dbReference type="EMBL" id="RJVZ01000005">
    <property type="protein sequence ID" value="RSK09555.1"/>
    <property type="molecule type" value="Genomic_DNA"/>
</dbReference>
<reference evidence="9 10" key="2">
    <citation type="submission" date="2018-11" db="EMBL/GenBank/DDBJ databases">
        <title>Species Designations Belie Phenotypic and Genotypic Heterogeneity in Oral Streptococci.</title>
        <authorList>
            <person name="Velsko I."/>
        </authorList>
    </citation>
    <scope>NUCLEOTIDE SEQUENCE [LARGE SCALE GENOMIC DNA]</scope>
    <source>
        <strain evidence="6 9">BCA1</strain>
        <strain evidence="5 11">BCC10</strain>
        <strain evidence="4 10">BCC26</strain>
    </source>
</reference>
<dbReference type="PROSITE" id="PS51257">
    <property type="entry name" value="PROKAR_LIPOPROTEIN"/>
    <property type="match status" value="1"/>
</dbReference>
<dbReference type="Proteomes" id="UP000388056">
    <property type="component" value="Unassembled WGS sequence"/>
</dbReference>
<dbReference type="AlphaFoldDB" id="A0A139MA82"/>
<gene>
    <name evidence="5" type="ORF">D8801_05080</name>
    <name evidence="4" type="ORF">D8803_02835</name>
    <name evidence="6" type="ORF">D8804_03840</name>
    <name evidence="7" type="ORF">NCTC10232_00500</name>
    <name evidence="3" type="ORF">SORDD05_00930</name>
</gene>
<organism evidence="3 8">
    <name type="scientific">Streptococcus oralis</name>
    <dbReference type="NCBI Taxonomy" id="1303"/>
    <lineage>
        <taxon>Bacteria</taxon>
        <taxon>Bacillati</taxon>
        <taxon>Bacillota</taxon>
        <taxon>Bacilli</taxon>
        <taxon>Lactobacillales</taxon>
        <taxon>Streptococcaceae</taxon>
        <taxon>Streptococcus</taxon>
    </lineage>
</organism>
<evidence type="ECO:0000256" key="2">
    <source>
        <dbReference type="SAM" id="SignalP"/>
    </source>
</evidence>
<dbReference type="Proteomes" id="UP000279863">
    <property type="component" value="Unassembled WGS sequence"/>
</dbReference>
<evidence type="ECO:0000256" key="1">
    <source>
        <dbReference type="SAM" id="MobiDB-lite"/>
    </source>
</evidence>
<evidence type="ECO:0000313" key="7">
    <source>
        <dbReference type="EMBL" id="VTT04507.1"/>
    </source>
</evidence>
<evidence type="ECO:0000313" key="3">
    <source>
        <dbReference type="EMBL" id="KXT60561.1"/>
    </source>
</evidence>
<evidence type="ECO:0000313" key="4">
    <source>
        <dbReference type="EMBL" id="RSJ65791.1"/>
    </source>
</evidence>
<dbReference type="RefSeq" id="WP_000720917.1">
    <property type="nucleotide sequence ID" value="NZ_CABEIU010000002.1"/>
</dbReference>
<evidence type="ECO:0000313" key="5">
    <source>
        <dbReference type="EMBL" id="RSJ70259.1"/>
    </source>
</evidence>